<feature type="transmembrane region" description="Helical" evidence="7">
    <location>
        <begin position="867"/>
        <end position="886"/>
    </location>
</feature>
<dbReference type="InterPro" id="IPR016166">
    <property type="entry name" value="FAD-bd_PCMH"/>
</dbReference>
<evidence type="ECO:0000256" key="1">
    <source>
        <dbReference type="ARBA" id="ARBA00004141"/>
    </source>
</evidence>
<dbReference type="EMBL" id="MU865499">
    <property type="protein sequence ID" value="KAK4221981.1"/>
    <property type="molecule type" value="Genomic_DNA"/>
</dbReference>
<feature type="region of interest" description="Disordered" evidence="6">
    <location>
        <begin position="628"/>
        <end position="661"/>
    </location>
</feature>
<dbReference type="PANTHER" id="PTHR23507:SF13">
    <property type="entry name" value="MFS GENERAL SUBSTRATE TRANSPORTER"/>
    <property type="match status" value="1"/>
</dbReference>
<dbReference type="GO" id="GO:0071949">
    <property type="term" value="F:FAD binding"/>
    <property type="evidence" value="ECO:0007669"/>
    <property type="project" value="InterPro"/>
</dbReference>
<evidence type="ECO:0000256" key="5">
    <source>
        <dbReference type="ARBA" id="ARBA00023136"/>
    </source>
</evidence>
<dbReference type="SUPFAM" id="SSF103473">
    <property type="entry name" value="MFS general substrate transporter"/>
    <property type="match status" value="2"/>
</dbReference>
<accession>A0AAN6YNF3</accession>
<dbReference type="Proteomes" id="UP001301958">
    <property type="component" value="Unassembled WGS sequence"/>
</dbReference>
<dbReference type="GO" id="GO:0016491">
    <property type="term" value="F:oxidoreductase activity"/>
    <property type="evidence" value="ECO:0007669"/>
    <property type="project" value="InterPro"/>
</dbReference>
<dbReference type="InterPro" id="IPR036318">
    <property type="entry name" value="FAD-bd_PCMH-like_sf"/>
</dbReference>
<comment type="similarity">
    <text evidence="2">Belongs to the oxygen-dependent FAD-linked oxidoreductase family.</text>
</comment>
<comment type="subcellular location">
    <subcellularLocation>
        <location evidence="1">Membrane</location>
        <topology evidence="1">Multi-pass membrane protein</topology>
    </subcellularLocation>
</comment>
<dbReference type="InterPro" id="IPR006094">
    <property type="entry name" value="Oxid_FAD_bind_N"/>
</dbReference>
<dbReference type="PROSITE" id="PS51387">
    <property type="entry name" value="FAD_PCMH"/>
    <property type="match status" value="1"/>
</dbReference>
<dbReference type="Pfam" id="PF08031">
    <property type="entry name" value="BBE"/>
    <property type="match status" value="1"/>
</dbReference>
<comment type="caution">
    <text evidence="9">The sequence shown here is derived from an EMBL/GenBank/DDBJ whole genome shotgun (WGS) entry which is preliminary data.</text>
</comment>
<feature type="transmembrane region" description="Helical" evidence="7">
    <location>
        <begin position="1148"/>
        <end position="1165"/>
    </location>
</feature>
<evidence type="ECO:0000256" key="7">
    <source>
        <dbReference type="SAM" id="Phobius"/>
    </source>
</evidence>
<evidence type="ECO:0000313" key="10">
    <source>
        <dbReference type="Proteomes" id="UP001301958"/>
    </source>
</evidence>
<feature type="compositionally biased region" description="Basic and acidic residues" evidence="6">
    <location>
        <begin position="999"/>
        <end position="1008"/>
    </location>
</feature>
<sequence length="1192" mass="129819">MVKFSIQDLALAAGLFQGINAAPSPEVVELESRTWGAPPAPWFNFWDTKPLEVTTHDGKLYGCKCQPNQPCWPKFWQWNALNSSVNGNLKMHIPPAAVCYNSFQSPLGNFSTYDAAKCADVQANWEDEQWTVKKPGAALWTYFTNETCRVTTNPTDTCTLGYYGVYAVEAKTRNHIKATVDFARQNNIRLVIRNTGHDFLGRSVGANSLILNTHSFKDITWINSYSGPGSSYNGGAVKLGAGVQAKDILAAGHAQVPPKVIVTGECPTVGIAGGFIQGGGHGPWTPLKGMSADNVLAFEVLTASGYIVNANAVENPDLFWALKGGGPSSYGVLLSMTVKTFEDLPSAGATFYVNDTLIGYDNDVFWNATSVFHKWSNHFVDNGLYVYFEIFPFTLRARPFVAIDKTAAQLDALVAPMLAELTSKGIPFEYTSKEYPTFYQLYTDLFEAEAAAGSALTGGWLINHDDVANNNDGIIEAMKALSFPAPDAMAFMVGHLFNPGYGKPVADSSVHPGWRNATNFVITVVPVEIGATKARKAYLQDILTNRVDQPLRDASTSGATYANEADPYQPNWQGHFWGSNYNSLKTIRNKWDPKGIFYAIATPGTEDWEVIQDGNMVVQPTATTAVPSERTPLLLSNGNSSSEATNLNTPNSDDTQPPLPKQKSSFSLLRKWQTHLETRILLTGFLISLSFSYTQTPILYVFSQMQCQVYYETHPPWTGDPSLRCLRDEIAAGTATQFSLLGMSTTFFGTINLFVAGWMARSYGPKRALLVQTFVPALRVATQILGVMAGGRAGMVIIQCTQVITIVGGPVGYILVINVLAGELVLQSRRTVVFGMLQGCFMVGQGLGYICGGIIGDTWGIRRPFEVAFCSFILSTIYAAISVPYISPETLYDGKKDQTKGFLQLFAPLKVLVPQRILLQNGAIKMHYGVLLLCSGVFLGVVATGYAPLLIQLYAAAKFNFNQTDNGILTSGFAFMRGAFLLFAFPRIINAGRKWHMARHPEEHHGSDTPEAPPSPHLATNPEELEAPIGTLVEEEPVASDPVKEDEGTGFDLFFLRNSLLVDGLLTMCTAFATEWWHIYLAAFLLPLASGTAPAAKGVMTEMCPPSKRADALNALTLVENIARLTTQGLFGFVFSALAGIGKAHLTFFANAAIALIAFAVLLLPRFKPEGSKILEDDGEVSEETPLTNGRE</sequence>
<feature type="transmembrane region" description="Helical" evidence="7">
    <location>
        <begin position="967"/>
        <end position="989"/>
    </location>
</feature>
<feature type="transmembrane region" description="Helical" evidence="7">
    <location>
        <begin position="930"/>
        <end position="955"/>
    </location>
</feature>
<dbReference type="InterPro" id="IPR012951">
    <property type="entry name" value="BBE"/>
</dbReference>
<dbReference type="GO" id="GO:0022857">
    <property type="term" value="F:transmembrane transporter activity"/>
    <property type="evidence" value="ECO:0007669"/>
    <property type="project" value="InterPro"/>
</dbReference>
<dbReference type="Pfam" id="PF07690">
    <property type="entry name" value="MFS_1"/>
    <property type="match status" value="1"/>
</dbReference>
<dbReference type="AlphaFoldDB" id="A0AAN6YNF3"/>
<feature type="transmembrane region" description="Helical" evidence="7">
    <location>
        <begin position="796"/>
        <end position="820"/>
    </location>
</feature>
<evidence type="ECO:0000256" key="6">
    <source>
        <dbReference type="SAM" id="MobiDB-lite"/>
    </source>
</evidence>
<keyword evidence="10" id="KW-1185">Reference proteome</keyword>
<organism evidence="9 10">
    <name type="scientific">Podospora fimiseda</name>
    <dbReference type="NCBI Taxonomy" id="252190"/>
    <lineage>
        <taxon>Eukaryota</taxon>
        <taxon>Fungi</taxon>
        <taxon>Dikarya</taxon>
        <taxon>Ascomycota</taxon>
        <taxon>Pezizomycotina</taxon>
        <taxon>Sordariomycetes</taxon>
        <taxon>Sordariomycetidae</taxon>
        <taxon>Sordariales</taxon>
        <taxon>Podosporaceae</taxon>
        <taxon>Podospora</taxon>
    </lineage>
</organism>
<keyword evidence="3 7" id="KW-0812">Transmembrane</keyword>
<evidence type="ECO:0000313" key="9">
    <source>
        <dbReference type="EMBL" id="KAK4221981.1"/>
    </source>
</evidence>
<feature type="transmembrane region" description="Helical" evidence="7">
    <location>
        <begin position="832"/>
        <end position="855"/>
    </location>
</feature>
<dbReference type="InterPro" id="IPR016169">
    <property type="entry name" value="FAD-bd_PCMH_sub2"/>
</dbReference>
<evidence type="ECO:0000256" key="4">
    <source>
        <dbReference type="ARBA" id="ARBA00022989"/>
    </source>
</evidence>
<dbReference type="Pfam" id="PF01565">
    <property type="entry name" value="FAD_binding_4"/>
    <property type="match status" value="1"/>
</dbReference>
<feature type="transmembrane region" description="Helical" evidence="7">
    <location>
        <begin position="738"/>
        <end position="756"/>
    </location>
</feature>
<dbReference type="SUPFAM" id="SSF56176">
    <property type="entry name" value="FAD-binding/transporter-associated domain-like"/>
    <property type="match status" value="1"/>
</dbReference>
<dbReference type="Gene3D" id="1.20.1250.20">
    <property type="entry name" value="MFS general substrate transporter like domains"/>
    <property type="match status" value="2"/>
</dbReference>
<proteinExistence type="inferred from homology"/>
<keyword evidence="4 7" id="KW-1133">Transmembrane helix</keyword>
<reference evidence="9" key="2">
    <citation type="submission" date="2023-05" db="EMBL/GenBank/DDBJ databases">
        <authorList>
            <consortium name="Lawrence Berkeley National Laboratory"/>
            <person name="Steindorff A."/>
            <person name="Hensen N."/>
            <person name="Bonometti L."/>
            <person name="Westerberg I."/>
            <person name="Brannstrom I.O."/>
            <person name="Guillou S."/>
            <person name="Cros-Aarteil S."/>
            <person name="Calhoun S."/>
            <person name="Haridas S."/>
            <person name="Kuo A."/>
            <person name="Mondo S."/>
            <person name="Pangilinan J."/>
            <person name="Riley R."/>
            <person name="Labutti K."/>
            <person name="Andreopoulos B."/>
            <person name="Lipzen A."/>
            <person name="Chen C."/>
            <person name="Yanf M."/>
            <person name="Daum C."/>
            <person name="Ng V."/>
            <person name="Clum A."/>
            <person name="Ohm R."/>
            <person name="Martin F."/>
            <person name="Silar P."/>
            <person name="Natvig D."/>
            <person name="Lalanne C."/>
            <person name="Gautier V."/>
            <person name="Ament-Velasquez S.L."/>
            <person name="Kruys A."/>
            <person name="Hutchinson M.I."/>
            <person name="Powell A.J."/>
            <person name="Barry K."/>
            <person name="Miller A.N."/>
            <person name="Grigoriev I.V."/>
            <person name="Debuchy R."/>
            <person name="Gladieux P."/>
            <person name="Thoren M.H."/>
            <person name="Johannesson H."/>
        </authorList>
    </citation>
    <scope>NUCLEOTIDE SEQUENCE</scope>
    <source>
        <strain evidence="9">CBS 990.96</strain>
    </source>
</reference>
<keyword evidence="5 7" id="KW-0472">Membrane</keyword>
<evidence type="ECO:0000259" key="8">
    <source>
        <dbReference type="PROSITE" id="PS51387"/>
    </source>
</evidence>
<dbReference type="InterPro" id="IPR011701">
    <property type="entry name" value="MFS"/>
</dbReference>
<evidence type="ECO:0000256" key="3">
    <source>
        <dbReference type="ARBA" id="ARBA00022692"/>
    </source>
</evidence>
<feature type="transmembrane region" description="Helical" evidence="7">
    <location>
        <begin position="1079"/>
        <end position="1100"/>
    </location>
</feature>
<feature type="domain" description="FAD-binding PCMH-type" evidence="8">
    <location>
        <begin position="160"/>
        <end position="343"/>
    </location>
</feature>
<evidence type="ECO:0000256" key="2">
    <source>
        <dbReference type="ARBA" id="ARBA00005466"/>
    </source>
</evidence>
<name>A0AAN6YNF3_9PEZI</name>
<protein>
    <submittedName>
        <fullName evidence="9">6-hydroxy-D-nicotine oxidase</fullName>
    </submittedName>
</protein>
<feature type="region of interest" description="Disordered" evidence="6">
    <location>
        <begin position="999"/>
        <end position="1021"/>
    </location>
</feature>
<dbReference type="InterPro" id="IPR036259">
    <property type="entry name" value="MFS_trans_sf"/>
</dbReference>
<reference evidence="9" key="1">
    <citation type="journal article" date="2023" name="Mol. Phylogenet. Evol.">
        <title>Genome-scale phylogeny and comparative genomics of the fungal order Sordariales.</title>
        <authorList>
            <person name="Hensen N."/>
            <person name="Bonometti L."/>
            <person name="Westerberg I."/>
            <person name="Brannstrom I.O."/>
            <person name="Guillou S."/>
            <person name="Cros-Aarteil S."/>
            <person name="Calhoun S."/>
            <person name="Haridas S."/>
            <person name="Kuo A."/>
            <person name="Mondo S."/>
            <person name="Pangilinan J."/>
            <person name="Riley R."/>
            <person name="LaButti K."/>
            <person name="Andreopoulos B."/>
            <person name="Lipzen A."/>
            <person name="Chen C."/>
            <person name="Yan M."/>
            <person name="Daum C."/>
            <person name="Ng V."/>
            <person name="Clum A."/>
            <person name="Steindorff A."/>
            <person name="Ohm R.A."/>
            <person name="Martin F."/>
            <person name="Silar P."/>
            <person name="Natvig D.O."/>
            <person name="Lalanne C."/>
            <person name="Gautier V."/>
            <person name="Ament-Velasquez S.L."/>
            <person name="Kruys A."/>
            <person name="Hutchinson M.I."/>
            <person name="Powell A.J."/>
            <person name="Barry K."/>
            <person name="Miller A.N."/>
            <person name="Grigoriev I.V."/>
            <person name="Debuchy R."/>
            <person name="Gladieux P."/>
            <person name="Hiltunen Thoren M."/>
            <person name="Johannesson H."/>
        </authorList>
    </citation>
    <scope>NUCLEOTIDE SEQUENCE</scope>
    <source>
        <strain evidence="9">CBS 990.96</strain>
    </source>
</reference>
<gene>
    <name evidence="9" type="ORF">QBC38DRAFT_402410</name>
</gene>
<dbReference type="PANTHER" id="PTHR23507">
    <property type="entry name" value="ZGC:174356"/>
    <property type="match status" value="1"/>
</dbReference>
<dbReference type="GO" id="GO:0016020">
    <property type="term" value="C:membrane"/>
    <property type="evidence" value="ECO:0007669"/>
    <property type="project" value="UniProtKB-SubCell"/>
</dbReference>
<feature type="compositionally biased region" description="Polar residues" evidence="6">
    <location>
        <begin position="634"/>
        <end position="655"/>
    </location>
</feature>
<dbReference type="Gene3D" id="3.30.465.10">
    <property type="match status" value="2"/>
</dbReference>